<dbReference type="AlphaFoldDB" id="A0A8B8AYS7"/>
<dbReference type="OrthoDB" id="6115935at2759"/>
<dbReference type="RefSeq" id="XP_022296315.1">
    <property type="nucleotide sequence ID" value="XM_022440607.1"/>
</dbReference>
<evidence type="ECO:0000313" key="1">
    <source>
        <dbReference type="Proteomes" id="UP000694844"/>
    </source>
</evidence>
<dbReference type="Proteomes" id="UP000694844">
    <property type="component" value="Chromosome 8"/>
</dbReference>
<accession>A0A8B8AYS7</accession>
<name>A0A8B8AYS7_CRAVI</name>
<reference evidence="2" key="1">
    <citation type="submission" date="2025-08" db="UniProtKB">
        <authorList>
            <consortium name="RefSeq"/>
        </authorList>
    </citation>
    <scope>IDENTIFICATION</scope>
    <source>
        <tissue evidence="2">Whole sample</tissue>
    </source>
</reference>
<protein>
    <submittedName>
        <fullName evidence="2">Uncharacterized protein LOC111106080 isoform X1</fullName>
    </submittedName>
</protein>
<evidence type="ECO:0000313" key="2">
    <source>
        <dbReference type="RefSeq" id="XP_022296315.1"/>
    </source>
</evidence>
<dbReference type="GeneID" id="111106080"/>
<proteinExistence type="predicted"/>
<dbReference type="KEGG" id="cvn:111106080"/>
<sequence>MTDHGVCANPHLDCNSRNSSGSDLSHESEGESKREPVSEWLLEDLWSKRIFYNDHESTLKELRDLVVEKSKREDNRHKFICPSMEDIPDIFKQLVLYTQRALAFSFNESGQIGDGVFNVENYEEALRAMADFDSFEVKLNSEIEKIGLCHNKSMLILSWCFKIREFLRMYKEIAHCKLSKAVSKTQYTELLRAFTRVVHLDPRCLCRVGTEREMQINTVNVTSTPDLHFVKNMPATRFQVIRTTLLACVEAKRQVSGPEFFCMEESVLAQNGGELLLEVQESVLFPRVLGMICWQSSVMLTYLDLNRKHLEEIIKGEESSLKKERSMIYYTKSFDYLVKEQRDELLETLFWLGYIQTMAK</sequence>
<organism evidence="1 2">
    <name type="scientific">Crassostrea virginica</name>
    <name type="common">Eastern oyster</name>
    <dbReference type="NCBI Taxonomy" id="6565"/>
    <lineage>
        <taxon>Eukaryota</taxon>
        <taxon>Metazoa</taxon>
        <taxon>Spiralia</taxon>
        <taxon>Lophotrochozoa</taxon>
        <taxon>Mollusca</taxon>
        <taxon>Bivalvia</taxon>
        <taxon>Autobranchia</taxon>
        <taxon>Pteriomorphia</taxon>
        <taxon>Ostreida</taxon>
        <taxon>Ostreoidea</taxon>
        <taxon>Ostreidae</taxon>
        <taxon>Crassostrea</taxon>
    </lineage>
</organism>
<gene>
    <name evidence="2" type="primary">LOC111106080</name>
</gene>
<keyword evidence="1" id="KW-1185">Reference proteome</keyword>